<dbReference type="Pfam" id="PF00240">
    <property type="entry name" value="ubiquitin"/>
    <property type="match status" value="1"/>
</dbReference>
<dbReference type="GO" id="GO:0005829">
    <property type="term" value="C:cytosol"/>
    <property type="evidence" value="ECO:0007669"/>
    <property type="project" value="TreeGrafter"/>
</dbReference>
<dbReference type="Gene3D" id="3.10.20.90">
    <property type="entry name" value="Phosphatidylinositol 3-kinase Catalytic Subunit, Chain A, domain 1"/>
    <property type="match status" value="1"/>
</dbReference>
<evidence type="ECO:0000313" key="3">
    <source>
        <dbReference type="EMBL" id="QCD87910.1"/>
    </source>
</evidence>
<dbReference type="GO" id="GO:0043130">
    <property type="term" value="F:ubiquitin binding"/>
    <property type="evidence" value="ECO:0007669"/>
    <property type="project" value="TreeGrafter"/>
</dbReference>
<dbReference type="GO" id="GO:0005654">
    <property type="term" value="C:nucleoplasm"/>
    <property type="evidence" value="ECO:0007669"/>
    <property type="project" value="TreeGrafter"/>
</dbReference>
<feature type="domain" description="Ubiquitin-like" evidence="1">
    <location>
        <begin position="1"/>
        <end position="76"/>
    </location>
</feature>
<dbReference type="InterPro" id="IPR000626">
    <property type="entry name" value="Ubiquitin-like_dom"/>
</dbReference>
<dbReference type="AlphaFoldDB" id="A0A4D6LGX9"/>
<dbReference type="EMBL" id="CP039347">
    <property type="protein sequence ID" value="QCD87910.1"/>
    <property type="molecule type" value="Genomic_DNA"/>
</dbReference>
<dbReference type="GO" id="GO:0031593">
    <property type="term" value="F:polyubiquitin modification-dependent protein binding"/>
    <property type="evidence" value="ECO:0007669"/>
    <property type="project" value="TreeGrafter"/>
</dbReference>
<organism evidence="2 4">
    <name type="scientific">Vigna unguiculata</name>
    <name type="common">Cowpea</name>
    <dbReference type="NCBI Taxonomy" id="3917"/>
    <lineage>
        <taxon>Eukaryota</taxon>
        <taxon>Viridiplantae</taxon>
        <taxon>Streptophyta</taxon>
        <taxon>Embryophyta</taxon>
        <taxon>Tracheophyta</taxon>
        <taxon>Spermatophyta</taxon>
        <taxon>Magnoliopsida</taxon>
        <taxon>eudicotyledons</taxon>
        <taxon>Gunneridae</taxon>
        <taxon>Pentapetalae</taxon>
        <taxon>rosids</taxon>
        <taxon>fabids</taxon>
        <taxon>Fabales</taxon>
        <taxon>Fabaceae</taxon>
        <taxon>Papilionoideae</taxon>
        <taxon>50 kb inversion clade</taxon>
        <taxon>NPAAA clade</taxon>
        <taxon>indigoferoid/millettioid clade</taxon>
        <taxon>Phaseoleae</taxon>
        <taxon>Vigna</taxon>
    </lineage>
</organism>
<evidence type="ECO:0000313" key="2">
    <source>
        <dbReference type="EMBL" id="QCD87909.1"/>
    </source>
</evidence>
<protein>
    <recommendedName>
        <fullName evidence="1">Ubiquitin-like domain-containing protein</fullName>
    </recommendedName>
</protein>
<dbReference type="GO" id="GO:0070628">
    <property type="term" value="F:proteasome binding"/>
    <property type="evidence" value="ECO:0007669"/>
    <property type="project" value="TreeGrafter"/>
</dbReference>
<dbReference type="PANTHER" id="PTHR10621:SF61">
    <property type="entry name" value="UBIQUITIN FAMILY PROTEIN"/>
    <property type="match status" value="1"/>
</dbReference>
<dbReference type="Proteomes" id="UP000501690">
    <property type="component" value="Linkage Group LG3"/>
</dbReference>
<keyword evidence="4" id="KW-1185">Reference proteome</keyword>
<dbReference type="OrthoDB" id="1916003at2759"/>
<dbReference type="SUPFAM" id="SSF54236">
    <property type="entry name" value="Ubiquitin-like"/>
    <property type="match status" value="1"/>
</dbReference>
<evidence type="ECO:0000313" key="4">
    <source>
        <dbReference type="Proteomes" id="UP000501690"/>
    </source>
</evidence>
<dbReference type="CDD" id="cd17039">
    <property type="entry name" value="Ubl_ubiquitin_like"/>
    <property type="match status" value="1"/>
</dbReference>
<evidence type="ECO:0000259" key="1">
    <source>
        <dbReference type="PROSITE" id="PS50053"/>
    </source>
</evidence>
<accession>A0A4D6LGX9</accession>
<dbReference type="EMBL" id="CP039347">
    <property type="protein sequence ID" value="QCD87909.1"/>
    <property type="molecule type" value="Genomic_DNA"/>
</dbReference>
<dbReference type="InterPro" id="IPR029071">
    <property type="entry name" value="Ubiquitin-like_domsf"/>
</dbReference>
<name>A0A4D6LGX9_VIGUN</name>
<dbReference type="PANTHER" id="PTHR10621">
    <property type="entry name" value="UV EXCISION REPAIR PROTEIN RAD23"/>
    <property type="match status" value="1"/>
</dbReference>
<dbReference type="Gramene" id="Vigun11g115700.1.v1.2">
    <property type="protein sequence ID" value="Vigun11g115700.1.v1.2.CDS.1"/>
    <property type="gene ID" value="Vigun11g115700.v1.2"/>
</dbReference>
<sequence>MKVVVENLTGTLFYIEVKNDATIEDLKKEIETQQKLPGDRFILVLHAHNESLIMGKEQEKLSLFDSGIQDESHIYLFFTPLNHDSIVNFGFTNPDFYY</sequence>
<dbReference type="PROSITE" id="PS50053">
    <property type="entry name" value="UBIQUITIN_2"/>
    <property type="match status" value="1"/>
</dbReference>
<proteinExistence type="predicted"/>
<gene>
    <name evidence="2" type="ORF">DEO72_LG3g2449</name>
    <name evidence="3" type="ORF">DEO72_LG3g2450</name>
</gene>
<reference evidence="2 4" key="1">
    <citation type="submission" date="2019-04" db="EMBL/GenBank/DDBJ databases">
        <title>An improved genome assembly and genetic linkage map for asparagus bean, Vigna unguiculata ssp. sesquipedialis.</title>
        <authorList>
            <person name="Xia Q."/>
            <person name="Zhang R."/>
            <person name="Dong Y."/>
        </authorList>
    </citation>
    <scope>NUCLEOTIDE SEQUENCE [LARGE SCALE GENOMIC DNA]</scope>
    <source>
        <tissue evidence="2">Leaf</tissue>
    </source>
</reference>
<dbReference type="GO" id="GO:0043161">
    <property type="term" value="P:proteasome-mediated ubiquitin-dependent protein catabolic process"/>
    <property type="evidence" value="ECO:0007669"/>
    <property type="project" value="TreeGrafter"/>
</dbReference>